<keyword evidence="1" id="KW-0812">Transmembrane</keyword>
<dbReference type="VEuPathDB" id="MicrosporidiaDB:VICG_01106"/>
<evidence type="ECO:0000313" key="2">
    <source>
        <dbReference type="EMBL" id="ELA41922.1"/>
    </source>
</evidence>
<protein>
    <submittedName>
        <fullName evidence="2">Uncharacterized protein</fullName>
    </submittedName>
</protein>
<keyword evidence="1" id="KW-0472">Membrane</keyword>
<organism evidence="2 3">
    <name type="scientific">Vittaforma corneae (strain ATCC 50505)</name>
    <name type="common">Microsporidian parasite</name>
    <name type="synonym">Nosema corneum</name>
    <dbReference type="NCBI Taxonomy" id="993615"/>
    <lineage>
        <taxon>Eukaryota</taxon>
        <taxon>Fungi</taxon>
        <taxon>Fungi incertae sedis</taxon>
        <taxon>Microsporidia</taxon>
        <taxon>Nosematidae</taxon>
        <taxon>Vittaforma</taxon>
    </lineage>
</organism>
<gene>
    <name evidence="2" type="ORF">VICG_01106</name>
</gene>
<dbReference type="RefSeq" id="XP_007604552.1">
    <property type="nucleotide sequence ID" value="XM_007604490.1"/>
</dbReference>
<feature type="transmembrane region" description="Helical" evidence="1">
    <location>
        <begin position="235"/>
        <end position="256"/>
    </location>
</feature>
<dbReference type="AlphaFoldDB" id="L2GNM4"/>
<evidence type="ECO:0000313" key="3">
    <source>
        <dbReference type="Proteomes" id="UP000011082"/>
    </source>
</evidence>
<feature type="transmembrane region" description="Helical" evidence="1">
    <location>
        <begin position="268"/>
        <end position="289"/>
    </location>
</feature>
<feature type="transmembrane region" description="Helical" evidence="1">
    <location>
        <begin position="381"/>
        <end position="402"/>
    </location>
</feature>
<keyword evidence="1" id="KW-1133">Transmembrane helix</keyword>
<accession>L2GNM4</accession>
<dbReference type="GeneID" id="19881817"/>
<name>L2GNM4_VITCO</name>
<reference evidence="3" key="1">
    <citation type="submission" date="2011-05" db="EMBL/GenBank/DDBJ databases">
        <title>The genome sequence of Vittaforma corneae strain ATCC 50505.</title>
        <authorList>
            <consortium name="The Broad Institute Genome Sequencing Platform"/>
            <person name="Cuomo C."/>
            <person name="Didier E."/>
            <person name="Bowers L."/>
            <person name="Young S.K."/>
            <person name="Zeng Q."/>
            <person name="Gargeya S."/>
            <person name="Fitzgerald M."/>
            <person name="Haas B."/>
            <person name="Abouelleil A."/>
            <person name="Alvarado L."/>
            <person name="Arachchi H.M."/>
            <person name="Berlin A."/>
            <person name="Chapman S.B."/>
            <person name="Gearin G."/>
            <person name="Goldberg J."/>
            <person name="Griggs A."/>
            <person name="Gujja S."/>
            <person name="Hansen M."/>
            <person name="Heiman D."/>
            <person name="Howarth C."/>
            <person name="Larimer J."/>
            <person name="Lui A."/>
            <person name="MacDonald P.J.P."/>
            <person name="McCowen C."/>
            <person name="Montmayeur A."/>
            <person name="Murphy C."/>
            <person name="Neiman D."/>
            <person name="Pearson M."/>
            <person name="Priest M."/>
            <person name="Roberts A."/>
            <person name="Saif S."/>
            <person name="Shea T."/>
            <person name="Sisk P."/>
            <person name="Stolte C."/>
            <person name="Sykes S."/>
            <person name="Wortman J."/>
            <person name="Nusbaum C."/>
            <person name="Birren B."/>
        </authorList>
    </citation>
    <scope>NUCLEOTIDE SEQUENCE [LARGE SCALE GENOMIC DNA]</scope>
    <source>
        <strain evidence="3">ATCC 50505</strain>
    </source>
</reference>
<dbReference type="HOGENOM" id="CLU_529144_0_0_1"/>
<feature type="transmembrane region" description="Helical" evidence="1">
    <location>
        <begin position="164"/>
        <end position="184"/>
    </location>
</feature>
<feature type="transmembrane region" description="Helical" evidence="1">
    <location>
        <begin position="98"/>
        <end position="117"/>
    </location>
</feature>
<feature type="transmembrane region" description="Helical" evidence="1">
    <location>
        <begin position="422"/>
        <end position="440"/>
    </location>
</feature>
<dbReference type="InParanoid" id="L2GNM4"/>
<dbReference type="Proteomes" id="UP000011082">
    <property type="component" value="Unassembled WGS sequence"/>
</dbReference>
<evidence type="ECO:0000256" key="1">
    <source>
        <dbReference type="SAM" id="Phobius"/>
    </source>
</evidence>
<proteinExistence type="predicted"/>
<dbReference type="EMBL" id="JH370137">
    <property type="protein sequence ID" value="ELA41922.1"/>
    <property type="molecule type" value="Genomic_DNA"/>
</dbReference>
<keyword evidence="3" id="KW-1185">Reference proteome</keyword>
<sequence length="515" mass="59334">MIESQTERSKRVLEKKQTRRILQDNQTERIEEITEINQTETKKTVSEVSKTGKLEKIIEEPNKMQENALFCRLVQLNLLFPRAIGLFFVKLAEIINRLNFSIFAVVSIAISLAAFVLDEAYFRYFAPSNISIAVNDSQMMKYAFSINRNGTGGILLNESLTKRLITFGLSFIAPQLILLLVHVFHPKIQSVINTMVDSNDMKHYIERMLSAFLIGCTLSLKLHPSITSKLESTSMWVLVALLIMSIGIAISLAYNLATPKEYPLWKVFVRAVVCILCIDCLCFLLPFLFNTCTKMTPFLSIFTSESTKTKEKFEKFFTEHEFNPYSVIMLHFTNPMNYIGAIRPYFKPFRLLIFSSDLLNHTPEDLIGAFRYQMMQYHSPYLIRLSIVLPVMFLIFILLNYHFYSDRKNYNLKATSEVLSKILAIATCLYFALNLILQFLEHQNDVLAATNKDYCAGLANFLLKNTVEMINKGHDFRSSGLVCQNFSLFRDHSSIYNRVLKFSKKFPEMIEVTSN</sequence>